<dbReference type="EMBL" id="JABBYL010000033">
    <property type="protein sequence ID" value="NMO10022.1"/>
    <property type="molecule type" value="Genomic_DNA"/>
</dbReference>
<dbReference type="Gene3D" id="1.20.120.1760">
    <property type="match status" value="1"/>
</dbReference>
<evidence type="ECO:0000256" key="2">
    <source>
        <dbReference type="ARBA" id="ARBA00010441"/>
    </source>
</evidence>
<dbReference type="InterPro" id="IPR004533">
    <property type="entry name" value="CDP-diaglyc--ser_O-PTrfase"/>
</dbReference>
<keyword evidence="16" id="KW-1185">Reference proteome</keyword>
<dbReference type="GO" id="GO:0008654">
    <property type="term" value="P:phospholipid biosynthetic process"/>
    <property type="evidence" value="ECO:0007669"/>
    <property type="project" value="UniProtKB-KW"/>
</dbReference>
<dbReference type="EMBL" id="DUHE01000260">
    <property type="protein sequence ID" value="HII84965.1"/>
    <property type="molecule type" value="Genomic_DNA"/>
</dbReference>
<dbReference type="EMBL" id="CP017768">
    <property type="protein sequence ID" value="AUB61128.1"/>
    <property type="molecule type" value="Genomic_DNA"/>
</dbReference>
<evidence type="ECO:0000256" key="1">
    <source>
        <dbReference type="ARBA" id="ARBA00004141"/>
    </source>
</evidence>
<evidence type="ECO:0000256" key="4">
    <source>
        <dbReference type="ARBA" id="ARBA00022679"/>
    </source>
</evidence>
<evidence type="ECO:0000256" key="10">
    <source>
        <dbReference type="ARBA" id="ARBA00023264"/>
    </source>
</evidence>
<dbReference type="Proteomes" id="UP000232631">
    <property type="component" value="Chromosome"/>
</dbReference>
<evidence type="ECO:0000313" key="18">
    <source>
        <dbReference type="Proteomes" id="UP000591058"/>
    </source>
</evidence>
<evidence type="ECO:0000256" key="11">
    <source>
        <dbReference type="SAM" id="Phobius"/>
    </source>
</evidence>
<keyword evidence="4 12" id="KW-0808">Transferase</keyword>
<comment type="subcellular location">
    <subcellularLocation>
        <location evidence="1">Membrane</location>
        <topology evidence="1">Multi-pass membrane protein</topology>
    </subcellularLocation>
</comment>
<evidence type="ECO:0000256" key="6">
    <source>
        <dbReference type="ARBA" id="ARBA00022989"/>
    </source>
</evidence>
<organism evidence="12 17">
    <name type="scientific">Methanobacterium subterraneum</name>
    <dbReference type="NCBI Taxonomy" id="59277"/>
    <lineage>
        <taxon>Archaea</taxon>
        <taxon>Methanobacteriati</taxon>
        <taxon>Methanobacteriota</taxon>
        <taxon>Methanomada group</taxon>
        <taxon>Methanobacteria</taxon>
        <taxon>Methanobacteriales</taxon>
        <taxon>Methanobacteriaceae</taxon>
        <taxon>Methanobacterium</taxon>
    </lineage>
</organism>
<dbReference type="GO" id="GO:0016020">
    <property type="term" value="C:membrane"/>
    <property type="evidence" value="ECO:0007669"/>
    <property type="project" value="UniProtKB-SubCell"/>
</dbReference>
<keyword evidence="6 11" id="KW-1133">Transmembrane helix</keyword>
<evidence type="ECO:0000313" key="12">
    <source>
        <dbReference type="EMBL" id="AUB55026.1"/>
    </source>
</evidence>
<keyword evidence="9" id="KW-0594">Phospholipid biosynthesis</keyword>
<feature type="transmembrane region" description="Helical" evidence="11">
    <location>
        <begin position="212"/>
        <end position="230"/>
    </location>
</feature>
<evidence type="ECO:0000256" key="7">
    <source>
        <dbReference type="ARBA" id="ARBA00023098"/>
    </source>
</evidence>
<evidence type="ECO:0000256" key="5">
    <source>
        <dbReference type="ARBA" id="ARBA00022692"/>
    </source>
</evidence>
<proteinExistence type="inferred from homology"/>
<evidence type="ECO:0000313" key="15">
    <source>
        <dbReference type="EMBL" id="NMO10022.1"/>
    </source>
</evidence>
<dbReference type="OrthoDB" id="221913at2157"/>
<evidence type="ECO:0000256" key="3">
    <source>
        <dbReference type="ARBA" id="ARBA00022516"/>
    </source>
</evidence>
<dbReference type="KEGG" id="msub:BK009_10845"/>
<dbReference type="Proteomes" id="UP000591058">
    <property type="component" value="Unassembled WGS sequence"/>
</dbReference>
<evidence type="ECO:0000313" key="14">
    <source>
        <dbReference type="EMBL" id="HII84965.1"/>
    </source>
</evidence>
<keyword evidence="5 11" id="KW-0812">Transmembrane</keyword>
<feature type="transmembrane region" description="Helical" evidence="11">
    <location>
        <begin position="157"/>
        <end position="173"/>
    </location>
</feature>
<evidence type="ECO:0000313" key="17">
    <source>
        <dbReference type="Proteomes" id="UP000232806"/>
    </source>
</evidence>
<dbReference type="Proteomes" id="UP000586031">
    <property type="component" value="Unassembled WGS sequence"/>
</dbReference>
<dbReference type="GeneID" id="35120462"/>
<reference evidence="14" key="2">
    <citation type="journal article" date="2020" name="bioRxiv">
        <title>A rank-normalized archaeal taxonomy based on genome phylogeny resolves widespread incomplete and uneven classifications.</title>
        <authorList>
            <person name="Rinke C."/>
            <person name="Chuvochina M."/>
            <person name="Mussig A.J."/>
            <person name="Chaumeil P.-A."/>
            <person name="Waite D.W."/>
            <person name="Whitman W.B."/>
            <person name="Parks D.H."/>
            <person name="Hugenholtz P."/>
        </authorList>
    </citation>
    <scope>NUCLEOTIDE SEQUENCE</scope>
    <source>
        <strain evidence="14">UBA11802</strain>
    </source>
</reference>
<keyword evidence="10" id="KW-1208">Phospholipid metabolism</keyword>
<dbReference type="AlphaFoldDB" id="A0A2H4VAA0"/>
<accession>A0A2H4VSR2</accession>
<evidence type="ECO:0000313" key="16">
    <source>
        <dbReference type="Proteomes" id="UP000232631"/>
    </source>
</evidence>
<dbReference type="GO" id="GO:0003882">
    <property type="term" value="F:CDP-diacylglycerol-serine O-phosphatidyltransferase activity"/>
    <property type="evidence" value="ECO:0007669"/>
    <property type="project" value="UniProtKB-EC"/>
</dbReference>
<keyword evidence="3" id="KW-0444">Lipid biosynthesis</keyword>
<feature type="transmembrane region" description="Helical" evidence="11">
    <location>
        <begin position="67"/>
        <end position="88"/>
    </location>
</feature>
<dbReference type="InterPro" id="IPR043130">
    <property type="entry name" value="CDP-OH_PTrfase_TM_dom"/>
</dbReference>
<dbReference type="Proteomes" id="UP000232806">
    <property type="component" value="Chromosome"/>
</dbReference>
<dbReference type="InterPro" id="IPR000462">
    <property type="entry name" value="CDP-OH_P_trans"/>
</dbReference>
<feature type="transmembrane region" description="Helical" evidence="11">
    <location>
        <begin position="180"/>
        <end position="200"/>
    </location>
</feature>
<feature type="transmembrane region" description="Helical" evidence="11">
    <location>
        <begin position="20"/>
        <end position="46"/>
    </location>
</feature>
<evidence type="ECO:0000313" key="13">
    <source>
        <dbReference type="EMBL" id="AUB61128.1"/>
    </source>
</evidence>
<accession>A0A2H4VAA0</accession>
<comment type="similarity">
    <text evidence="2">Belongs to the CDP-alcohol phosphatidyltransferase class-I family.</text>
</comment>
<reference evidence="15 18" key="3">
    <citation type="submission" date="2020-04" db="EMBL/GenBank/DDBJ databases">
        <title>Draft genome of Methanobacterium subterraneum isolated from animal feces.</title>
        <authorList>
            <person name="Ouboter H.T."/>
            <person name="Berger S."/>
            <person name="Gungor E."/>
            <person name="Jetten M.S.M."/>
            <person name="Welte C.U."/>
        </authorList>
    </citation>
    <scope>NUCLEOTIDE SEQUENCE [LARGE SCALE GENOMIC DNA]</scope>
    <source>
        <strain evidence="15">HO_2020</strain>
    </source>
</reference>
<feature type="transmembrane region" description="Helical" evidence="11">
    <location>
        <begin position="132"/>
        <end position="151"/>
    </location>
</feature>
<dbReference type="RefSeq" id="WP_100905003.1">
    <property type="nucleotide sequence ID" value="NZ_CP017766.1"/>
</dbReference>
<dbReference type="EC" id="2.7.8.8" evidence="14"/>
<evidence type="ECO:0000256" key="9">
    <source>
        <dbReference type="ARBA" id="ARBA00023209"/>
    </source>
</evidence>
<protein>
    <submittedName>
        <fullName evidence="12">CDP-diacylglycerol--serine O-phosphatidyltransferase</fullName>
        <ecNumber evidence="14">2.7.8.8</ecNumber>
    </submittedName>
</protein>
<evidence type="ECO:0000256" key="8">
    <source>
        <dbReference type="ARBA" id="ARBA00023136"/>
    </source>
</evidence>
<dbReference type="Pfam" id="PF01066">
    <property type="entry name" value="CDP-OH_P_transf"/>
    <property type="match status" value="1"/>
</dbReference>
<feature type="transmembrane region" description="Helical" evidence="11">
    <location>
        <begin position="94"/>
        <end position="112"/>
    </location>
</feature>
<reference evidence="16 17" key="1">
    <citation type="submission" date="2016-10" db="EMBL/GenBank/DDBJ databases">
        <title>Comparative genomics between deep and shallow subseafloor isolates.</title>
        <authorList>
            <person name="Ishii S."/>
            <person name="Miller J.R."/>
            <person name="Sutton G."/>
            <person name="Suzuki S."/>
            <person name="Methe B."/>
            <person name="Inagaki F."/>
            <person name="Imachi H."/>
        </authorList>
    </citation>
    <scope>NUCLEOTIDE SEQUENCE [LARGE SCALE GENOMIC DNA]</scope>
    <source>
        <strain evidence="13 16">A8p</strain>
        <strain evidence="12 17">MO-MB1</strain>
    </source>
</reference>
<name>A0A2H4VAA0_9EURY</name>
<gene>
    <name evidence="14" type="primary">pssA</name>
    <name evidence="12" type="ORF">BK007_02675</name>
    <name evidence="13" type="ORF">BK009_10845</name>
    <name evidence="14" type="ORF">HA271_09130</name>
    <name evidence="15" type="ORF">HG719_09325</name>
</gene>
<sequence length="240" mass="26058">MNIRHYMAAADLVSLANASSGFLAVVMMATGDLILAAKFMLLAVIFDSVDGWVARKTNRVDEHGFGVNMDSLSDVISFGVAPGMLLFYACQSFFIPYINILVSLLIVICGILRLSRFNVLADSSDVPGGDKFVGLPIPTTALILGSFYISGIFRMDLALIIMAVVAMLMISTIEYPKFRGLMLMAGGGVLIIGTILPQNISSSIAYLPAKLLFIFTLIYVIIVPLMELYGRLHRSGPHVR</sequence>
<dbReference type="NCBIfam" id="TIGR00473">
    <property type="entry name" value="pssA"/>
    <property type="match status" value="1"/>
</dbReference>
<keyword evidence="7" id="KW-0443">Lipid metabolism</keyword>
<dbReference type="NCBIfam" id="NF038087">
    <property type="entry name" value="arch_ser_synth"/>
    <property type="match status" value="1"/>
</dbReference>
<dbReference type="EMBL" id="CP017766">
    <property type="protein sequence ID" value="AUB55026.1"/>
    <property type="molecule type" value="Genomic_DNA"/>
</dbReference>
<keyword evidence="8 11" id="KW-0472">Membrane</keyword>